<evidence type="ECO:0000259" key="13">
    <source>
        <dbReference type="Pfam" id="PF26002"/>
    </source>
</evidence>
<feature type="domain" description="AprE-like beta-barrel" evidence="13">
    <location>
        <begin position="369"/>
        <end position="456"/>
    </location>
</feature>
<keyword evidence="4 9" id="KW-1003">Cell membrane</keyword>
<evidence type="ECO:0000256" key="11">
    <source>
        <dbReference type="SAM" id="MobiDB-lite"/>
    </source>
</evidence>
<feature type="region of interest" description="Disordered" evidence="11">
    <location>
        <begin position="1"/>
        <end position="41"/>
    </location>
</feature>
<protein>
    <recommendedName>
        <fullName evidence="9">Membrane fusion protein (MFP) family protein</fullName>
    </recommendedName>
</protein>
<comment type="similarity">
    <text evidence="2 9">Belongs to the membrane fusion protein (MFP) (TC 8.A.1) family.</text>
</comment>
<dbReference type="NCBIfam" id="TIGR01843">
    <property type="entry name" value="type_I_hlyD"/>
    <property type="match status" value="1"/>
</dbReference>
<dbReference type="EMBL" id="CP012403">
    <property type="protein sequence ID" value="ALG73492.1"/>
    <property type="molecule type" value="Genomic_DNA"/>
</dbReference>
<evidence type="ECO:0000256" key="8">
    <source>
        <dbReference type="ARBA" id="ARBA00023136"/>
    </source>
</evidence>
<reference evidence="14 15" key="2">
    <citation type="journal article" date="2016" name="Genome Announc.">
        <title>Complete Genome Sequence of a Strain of Azospirillum thiophilum Isolated from a Sulfide Spring.</title>
        <authorList>
            <person name="Fomenkov A."/>
            <person name="Vincze T."/>
            <person name="Grabovich M."/>
            <person name="Anton B.P."/>
            <person name="Dubinina G."/>
            <person name="Orlova M."/>
            <person name="Belousova E."/>
            <person name="Roberts R.J."/>
        </authorList>
    </citation>
    <scope>NUCLEOTIDE SEQUENCE [LARGE SCALE GENOMIC DNA]</scope>
    <source>
        <strain evidence="14 15">BV-S</strain>
    </source>
</reference>
<evidence type="ECO:0000256" key="6">
    <source>
        <dbReference type="ARBA" id="ARBA00022692"/>
    </source>
</evidence>
<dbReference type="PANTHER" id="PTHR30386:SF17">
    <property type="entry name" value="ALKALINE PROTEASE SECRETION PROTEIN APRE"/>
    <property type="match status" value="1"/>
</dbReference>
<dbReference type="InterPro" id="IPR010129">
    <property type="entry name" value="T1SS_HlyD"/>
</dbReference>
<keyword evidence="10" id="KW-0175">Coiled coil</keyword>
<evidence type="ECO:0000256" key="7">
    <source>
        <dbReference type="ARBA" id="ARBA00022989"/>
    </source>
</evidence>
<feature type="domain" description="AprE-like long alpha-helical hairpin" evidence="12">
    <location>
        <begin position="136"/>
        <end position="326"/>
    </location>
</feature>
<dbReference type="Pfam" id="PF26002">
    <property type="entry name" value="Beta-barrel_AprE"/>
    <property type="match status" value="1"/>
</dbReference>
<keyword evidence="15" id="KW-1185">Reference proteome</keyword>
<feature type="transmembrane region" description="Helical" evidence="9">
    <location>
        <begin position="59"/>
        <end position="81"/>
    </location>
</feature>
<feature type="coiled-coil region" evidence="10">
    <location>
        <begin position="205"/>
        <end position="334"/>
    </location>
</feature>
<dbReference type="AlphaFoldDB" id="A0AAC9EY33"/>
<dbReference type="KEGG" id="ati:AL072_21000"/>
<sequence length="481" mass="52520">MTSMTTALPSPLLPGADSEPPADKFPGGKSSSGKPSRKESTITSIHALRAAMPDTGVRGLLLGGFLVLAVGFGGMTGWAAVAPLHSAISAVGFLAPETGRKVVKNTEGGVISAILVNEGDRVAAGQVLMRLDSTEAQTRLEMLNAALFDTLATEARLSAELFEKPAIEWPAELVARRAKEPAVDNAMLNQEKLFLVRRTQQETEAKLTQDRIATLGDEVRSLEQQRSFLNREIKLSDEDIQITQGLLDRGNSTRTKLVAAQKENAQLHAQDHELEARMSQSRQQAVDAQGDLVRRRSDFREKVLVDLEKARGDAQKLAEQIRDAKNRLDNRTIKAPDAGNVVIYGHPAVGGTITANEPVLDIVPDDKALLAEVRIQPKDIKSMAVDLPVKVQLTAYDSRVVGTIDGTVSYVSADRLTDNATRQDYYLARIRLKDADSHEVRHMKIKAGMPVEARIVLSARTPLDYLIQPLSQSYVKAFIQE</sequence>
<evidence type="ECO:0000256" key="3">
    <source>
        <dbReference type="ARBA" id="ARBA00022448"/>
    </source>
</evidence>
<dbReference type="Gene3D" id="2.40.50.100">
    <property type="match status" value="1"/>
</dbReference>
<dbReference type="InterPro" id="IPR058982">
    <property type="entry name" value="Beta-barrel_AprE"/>
</dbReference>
<evidence type="ECO:0000313" key="15">
    <source>
        <dbReference type="Proteomes" id="UP000069935"/>
    </source>
</evidence>
<name>A0AAC9EY33_9PROT</name>
<organism evidence="14 15">
    <name type="scientific">Azospirillum thiophilum</name>
    <dbReference type="NCBI Taxonomy" id="528244"/>
    <lineage>
        <taxon>Bacteria</taxon>
        <taxon>Pseudomonadati</taxon>
        <taxon>Pseudomonadota</taxon>
        <taxon>Alphaproteobacteria</taxon>
        <taxon>Rhodospirillales</taxon>
        <taxon>Azospirillaceae</taxon>
        <taxon>Azospirillum</taxon>
    </lineage>
</organism>
<evidence type="ECO:0000256" key="9">
    <source>
        <dbReference type="RuleBase" id="RU365093"/>
    </source>
</evidence>
<gene>
    <name evidence="14" type="ORF">AL072_21000</name>
</gene>
<accession>A0AAC9EY33</accession>
<dbReference type="InterPro" id="IPR058781">
    <property type="entry name" value="HH_AprE-like"/>
</dbReference>
<keyword evidence="6 9" id="KW-0812">Transmembrane</keyword>
<evidence type="ECO:0000313" key="14">
    <source>
        <dbReference type="EMBL" id="ALG73492.1"/>
    </source>
</evidence>
<evidence type="ECO:0000259" key="12">
    <source>
        <dbReference type="Pfam" id="PF25994"/>
    </source>
</evidence>
<dbReference type="GO" id="GO:0015031">
    <property type="term" value="P:protein transport"/>
    <property type="evidence" value="ECO:0007669"/>
    <property type="project" value="InterPro"/>
</dbReference>
<evidence type="ECO:0000256" key="1">
    <source>
        <dbReference type="ARBA" id="ARBA00004377"/>
    </source>
</evidence>
<dbReference type="GO" id="GO:0005886">
    <property type="term" value="C:plasma membrane"/>
    <property type="evidence" value="ECO:0007669"/>
    <property type="project" value="UniProtKB-SubCell"/>
</dbReference>
<keyword evidence="8 9" id="KW-0472">Membrane</keyword>
<dbReference type="Pfam" id="PF25994">
    <property type="entry name" value="HH_AprE"/>
    <property type="match status" value="1"/>
</dbReference>
<dbReference type="PRINTS" id="PR01490">
    <property type="entry name" value="RTXTOXIND"/>
</dbReference>
<evidence type="ECO:0000256" key="4">
    <source>
        <dbReference type="ARBA" id="ARBA00022475"/>
    </source>
</evidence>
<evidence type="ECO:0000256" key="2">
    <source>
        <dbReference type="ARBA" id="ARBA00009477"/>
    </source>
</evidence>
<comment type="subcellular location">
    <subcellularLocation>
        <location evidence="1 9">Cell inner membrane</location>
        <topology evidence="1 9">Single-pass membrane protein</topology>
    </subcellularLocation>
</comment>
<evidence type="ECO:0000256" key="10">
    <source>
        <dbReference type="SAM" id="Coils"/>
    </source>
</evidence>
<evidence type="ECO:0000256" key="5">
    <source>
        <dbReference type="ARBA" id="ARBA00022519"/>
    </source>
</evidence>
<dbReference type="PANTHER" id="PTHR30386">
    <property type="entry name" value="MEMBRANE FUSION SUBUNIT OF EMRAB-TOLC MULTIDRUG EFFLUX PUMP"/>
    <property type="match status" value="1"/>
</dbReference>
<proteinExistence type="inferred from homology"/>
<reference evidence="15" key="1">
    <citation type="submission" date="2015-12" db="EMBL/GenBank/DDBJ databases">
        <title>Complete Genome Sequence of Azospirillum thiophilum BV-S.</title>
        <authorList>
            <person name="Fomenkov A."/>
            <person name="Vincze T."/>
            <person name="Grabovich M."/>
            <person name="Dubinina G."/>
            <person name="Orlova M."/>
            <person name="Belousova E."/>
            <person name="Roberts R.J."/>
        </authorList>
    </citation>
    <scope>NUCLEOTIDE SEQUENCE [LARGE SCALE GENOMIC DNA]</scope>
    <source>
        <strain evidence="15">BV-S</strain>
    </source>
</reference>
<dbReference type="Proteomes" id="UP000069935">
    <property type="component" value="Chromosome 3"/>
</dbReference>
<dbReference type="RefSeq" id="WP_045584169.1">
    <property type="nucleotide sequence ID" value="NZ_CP012403.1"/>
</dbReference>
<keyword evidence="7 9" id="KW-1133">Transmembrane helix</keyword>
<dbReference type="InterPro" id="IPR050739">
    <property type="entry name" value="MFP"/>
</dbReference>
<keyword evidence="3 9" id="KW-0813">Transport</keyword>
<dbReference type="Gene3D" id="2.40.30.170">
    <property type="match status" value="1"/>
</dbReference>
<keyword evidence="5 9" id="KW-0997">Cell inner membrane</keyword>